<comment type="caution">
    <text evidence="6">The sequence shown here is derived from an EMBL/GenBank/DDBJ whole genome shotgun (WGS) entry which is preliminary data.</text>
</comment>
<dbReference type="InterPro" id="IPR051302">
    <property type="entry name" value="Dual_SerThr-Tyr_Kinase"/>
</dbReference>
<dbReference type="PANTHER" id="PTHR46392">
    <property type="entry name" value="DUAL SERINE/THREONINE AND TYROSINE PROTEIN KINASE"/>
    <property type="match status" value="1"/>
</dbReference>
<dbReference type="GO" id="GO:0070374">
    <property type="term" value="P:positive regulation of ERK1 and ERK2 cascade"/>
    <property type="evidence" value="ECO:0007669"/>
    <property type="project" value="TreeGrafter"/>
</dbReference>
<dbReference type="GO" id="GO:0044344">
    <property type="term" value="P:cellular response to fibroblast growth factor stimulus"/>
    <property type="evidence" value="ECO:0007669"/>
    <property type="project" value="TreeGrafter"/>
</dbReference>
<evidence type="ECO:0000313" key="7">
    <source>
        <dbReference type="Proteomes" id="UP001159428"/>
    </source>
</evidence>
<sequence length="189" mass="21627">MLLIKHVDSQSWNPFSTQSTKRGLQKQFSKPASIAFRGCETGFYQPWNFLLMSDGRATINLAKPECPYDMTTLGAPFHVSPEMYQYHGKGHLSYLSYDIYAFGMLLWVLFEGRGTSRPKVYKDMKTIQSMQAAVENGILPCKDDKELQIPSVSDACWSLMTRCWEDRASMTMDIIITDLKAIRETVETR</sequence>
<keyword evidence="5" id="KW-0418">Kinase</keyword>
<keyword evidence="2" id="KW-0963">Cytoplasm</keyword>
<evidence type="ECO:0000256" key="5">
    <source>
        <dbReference type="ARBA" id="ARBA00022777"/>
    </source>
</evidence>
<name>A0AAU9XJI8_9CNID</name>
<evidence type="ECO:0000256" key="4">
    <source>
        <dbReference type="ARBA" id="ARBA00022679"/>
    </source>
</evidence>
<dbReference type="EMBL" id="CALNXJ010000046">
    <property type="protein sequence ID" value="CAH3149536.1"/>
    <property type="molecule type" value="Genomic_DNA"/>
</dbReference>
<evidence type="ECO:0000313" key="6">
    <source>
        <dbReference type="EMBL" id="CAH3149536.1"/>
    </source>
</evidence>
<dbReference type="GO" id="GO:0043066">
    <property type="term" value="P:negative regulation of apoptotic process"/>
    <property type="evidence" value="ECO:0007669"/>
    <property type="project" value="TreeGrafter"/>
</dbReference>
<comment type="subcellular location">
    <subcellularLocation>
        <location evidence="1">Cytoplasm</location>
    </subcellularLocation>
</comment>
<protein>
    <recommendedName>
        <fullName evidence="8">Protein kinase domain-containing protein</fullName>
    </recommendedName>
</protein>
<evidence type="ECO:0000256" key="3">
    <source>
        <dbReference type="ARBA" id="ARBA00022527"/>
    </source>
</evidence>
<gene>
    <name evidence="6" type="ORF">PMEA_00024364</name>
</gene>
<accession>A0AAU9XJI8</accession>
<dbReference type="Proteomes" id="UP001159428">
    <property type="component" value="Unassembled WGS sequence"/>
</dbReference>
<dbReference type="GO" id="GO:0004674">
    <property type="term" value="F:protein serine/threonine kinase activity"/>
    <property type="evidence" value="ECO:0007669"/>
    <property type="project" value="UniProtKB-KW"/>
</dbReference>
<evidence type="ECO:0000256" key="1">
    <source>
        <dbReference type="ARBA" id="ARBA00004496"/>
    </source>
</evidence>
<dbReference type="GO" id="GO:0005737">
    <property type="term" value="C:cytoplasm"/>
    <property type="evidence" value="ECO:0007669"/>
    <property type="project" value="UniProtKB-SubCell"/>
</dbReference>
<dbReference type="SUPFAM" id="SSF56112">
    <property type="entry name" value="Protein kinase-like (PK-like)"/>
    <property type="match status" value="1"/>
</dbReference>
<dbReference type="InterPro" id="IPR011009">
    <property type="entry name" value="Kinase-like_dom_sf"/>
</dbReference>
<dbReference type="GO" id="GO:0045743">
    <property type="term" value="P:positive regulation of fibroblast growth factor receptor signaling pathway"/>
    <property type="evidence" value="ECO:0007669"/>
    <property type="project" value="TreeGrafter"/>
</dbReference>
<proteinExistence type="predicted"/>
<evidence type="ECO:0008006" key="8">
    <source>
        <dbReference type="Google" id="ProtNLM"/>
    </source>
</evidence>
<evidence type="ECO:0000256" key="2">
    <source>
        <dbReference type="ARBA" id="ARBA00022490"/>
    </source>
</evidence>
<dbReference type="Gene3D" id="1.10.510.10">
    <property type="entry name" value="Transferase(Phosphotransferase) domain 1"/>
    <property type="match status" value="1"/>
</dbReference>
<dbReference type="PANTHER" id="PTHR46392:SF1">
    <property type="entry name" value="DUAL SERINE_THREONINE AND TYROSINE PROTEIN KINASE"/>
    <property type="match status" value="1"/>
</dbReference>
<organism evidence="6 7">
    <name type="scientific">Pocillopora meandrina</name>
    <dbReference type="NCBI Taxonomy" id="46732"/>
    <lineage>
        <taxon>Eukaryota</taxon>
        <taxon>Metazoa</taxon>
        <taxon>Cnidaria</taxon>
        <taxon>Anthozoa</taxon>
        <taxon>Hexacorallia</taxon>
        <taxon>Scleractinia</taxon>
        <taxon>Astrocoeniina</taxon>
        <taxon>Pocilloporidae</taxon>
        <taxon>Pocillopora</taxon>
    </lineage>
</organism>
<reference evidence="6 7" key="1">
    <citation type="submission" date="2022-05" db="EMBL/GenBank/DDBJ databases">
        <authorList>
            <consortium name="Genoscope - CEA"/>
            <person name="William W."/>
        </authorList>
    </citation>
    <scope>NUCLEOTIDE SEQUENCE [LARGE SCALE GENOMIC DNA]</scope>
</reference>
<keyword evidence="3" id="KW-0723">Serine/threonine-protein kinase</keyword>
<keyword evidence="4" id="KW-0808">Transferase</keyword>
<keyword evidence="7" id="KW-1185">Reference proteome</keyword>
<dbReference type="AlphaFoldDB" id="A0AAU9XJI8"/>